<protein>
    <submittedName>
        <fullName evidence="3">Protein PTST, chloroplastic</fullName>
    </submittedName>
</protein>
<dbReference type="Pfam" id="PF16561">
    <property type="entry name" value="AMPK1_CBM"/>
    <property type="match status" value="1"/>
</dbReference>
<comment type="caution">
    <text evidence="3">The sequence shown here is derived from an EMBL/GenBank/DDBJ whole genome shotgun (WGS) entry which is preliminary data.</text>
</comment>
<gene>
    <name evidence="3" type="ORF">POM88_020859</name>
</gene>
<evidence type="ECO:0000313" key="4">
    <source>
        <dbReference type="Proteomes" id="UP001237642"/>
    </source>
</evidence>
<keyword evidence="1" id="KW-0175">Coiled coil</keyword>
<dbReference type="InterPro" id="IPR013783">
    <property type="entry name" value="Ig-like_fold"/>
</dbReference>
<proteinExistence type="predicted"/>
<name>A0AAD8ICB5_9APIA</name>
<accession>A0AAD8ICB5</accession>
<dbReference type="PANTHER" id="PTHR47342">
    <property type="entry name" value="PROTEIN PTST, CHLOROPLASTIC"/>
    <property type="match status" value="1"/>
</dbReference>
<reference evidence="3" key="1">
    <citation type="submission" date="2023-02" db="EMBL/GenBank/DDBJ databases">
        <title>Genome of toxic invasive species Heracleum sosnowskyi carries increased number of genes despite the absence of recent whole-genome duplications.</title>
        <authorList>
            <person name="Schelkunov M."/>
            <person name="Shtratnikova V."/>
            <person name="Makarenko M."/>
            <person name="Klepikova A."/>
            <person name="Omelchenko D."/>
            <person name="Novikova G."/>
            <person name="Obukhova E."/>
            <person name="Bogdanov V."/>
            <person name="Penin A."/>
            <person name="Logacheva M."/>
        </authorList>
    </citation>
    <scope>NUCLEOTIDE SEQUENCE</scope>
    <source>
        <strain evidence="3">Hsosn_3</strain>
        <tissue evidence="3">Leaf</tissue>
    </source>
</reference>
<dbReference type="GO" id="GO:0009507">
    <property type="term" value="C:chloroplast"/>
    <property type="evidence" value="ECO:0007669"/>
    <property type="project" value="UniProtKB-ARBA"/>
</dbReference>
<feature type="coiled-coil region" evidence="1">
    <location>
        <begin position="124"/>
        <end position="158"/>
    </location>
</feature>
<dbReference type="SUPFAM" id="SSF81296">
    <property type="entry name" value="E set domains"/>
    <property type="match status" value="1"/>
</dbReference>
<sequence length="296" mass="33939">MDCHTVAPAKIIFVSSLCSKKRIPGVLWPLRKLNLGRLDRLKYMSYKYQYPKGRESIHHTSWQTCCTHVILEEQYSSPRAANNSNPMHVDEFDMEEVLSQPLRSAEQLRSLMADSERTKLITKLSEANRHNRFLKRQLQEKDNELVKFKSDLAALNYEIQALVSLAEEISKSPIPQGSRKISGKYIQSHLVLRLQAVNKKMKEQLMDVDAVQPKEVHLFWSGMAESVQVMGSFDGWSQGEHLSPEFTGSFMKFQTTLMLRPGRYEIKFLVDGEWHLSPEFPTVGGGSIENNLLIVE</sequence>
<evidence type="ECO:0000256" key="1">
    <source>
        <dbReference type="SAM" id="Coils"/>
    </source>
</evidence>
<organism evidence="3 4">
    <name type="scientific">Heracleum sosnowskyi</name>
    <dbReference type="NCBI Taxonomy" id="360622"/>
    <lineage>
        <taxon>Eukaryota</taxon>
        <taxon>Viridiplantae</taxon>
        <taxon>Streptophyta</taxon>
        <taxon>Embryophyta</taxon>
        <taxon>Tracheophyta</taxon>
        <taxon>Spermatophyta</taxon>
        <taxon>Magnoliopsida</taxon>
        <taxon>eudicotyledons</taxon>
        <taxon>Gunneridae</taxon>
        <taxon>Pentapetalae</taxon>
        <taxon>asterids</taxon>
        <taxon>campanulids</taxon>
        <taxon>Apiales</taxon>
        <taxon>Apiaceae</taxon>
        <taxon>Apioideae</taxon>
        <taxon>apioid superclade</taxon>
        <taxon>Tordylieae</taxon>
        <taxon>Tordyliinae</taxon>
        <taxon>Heracleum</taxon>
    </lineage>
</organism>
<dbReference type="CDD" id="cd02859">
    <property type="entry name" value="E_set_AMPKbeta_like_N"/>
    <property type="match status" value="1"/>
</dbReference>
<keyword evidence="4" id="KW-1185">Reference proteome</keyword>
<dbReference type="PANTHER" id="PTHR47342:SF1">
    <property type="entry name" value="PROTEIN PTST, CHLOROPLASTIC"/>
    <property type="match status" value="1"/>
</dbReference>
<evidence type="ECO:0000259" key="2">
    <source>
        <dbReference type="Pfam" id="PF16561"/>
    </source>
</evidence>
<dbReference type="Gene3D" id="2.60.40.10">
    <property type="entry name" value="Immunoglobulins"/>
    <property type="match status" value="1"/>
</dbReference>
<feature type="domain" description="AMP-activated protein kinase glycogen-binding" evidence="2">
    <location>
        <begin position="216"/>
        <end position="285"/>
    </location>
</feature>
<dbReference type="Proteomes" id="UP001237642">
    <property type="component" value="Unassembled WGS sequence"/>
</dbReference>
<dbReference type="InterPro" id="IPR014756">
    <property type="entry name" value="Ig_E-set"/>
</dbReference>
<dbReference type="AlphaFoldDB" id="A0AAD8ICB5"/>
<evidence type="ECO:0000313" key="3">
    <source>
        <dbReference type="EMBL" id="KAK1383124.1"/>
    </source>
</evidence>
<dbReference type="InterPro" id="IPR032640">
    <property type="entry name" value="AMPK1_CBM"/>
</dbReference>
<dbReference type="EMBL" id="JAUIZM010000005">
    <property type="protein sequence ID" value="KAK1383124.1"/>
    <property type="molecule type" value="Genomic_DNA"/>
</dbReference>
<reference evidence="3" key="2">
    <citation type="submission" date="2023-05" db="EMBL/GenBank/DDBJ databases">
        <authorList>
            <person name="Schelkunov M.I."/>
        </authorList>
    </citation>
    <scope>NUCLEOTIDE SEQUENCE</scope>
    <source>
        <strain evidence="3">Hsosn_3</strain>
        <tissue evidence="3">Leaf</tissue>
    </source>
</reference>